<feature type="domain" description="Myosin motor" evidence="15">
    <location>
        <begin position="65"/>
        <end position="752"/>
    </location>
</feature>
<name>A0A158NLQ2_ATTCE</name>
<keyword evidence="5 11" id="KW-0547">Nucleotide-binding</keyword>
<accession>A0A158NLQ2</accession>
<evidence type="ECO:0000256" key="9">
    <source>
        <dbReference type="ARBA" id="ARBA00023175"/>
    </source>
</evidence>
<dbReference type="PROSITE" id="PS50096">
    <property type="entry name" value="IQ"/>
    <property type="match status" value="3"/>
</dbReference>
<dbReference type="CDD" id="cd13201">
    <property type="entry name" value="FERM_C_MyoXV"/>
    <property type="match status" value="1"/>
</dbReference>
<feature type="domain" description="FERM" evidence="13">
    <location>
        <begin position="2836"/>
        <end position="3144"/>
    </location>
</feature>
<evidence type="ECO:0000256" key="2">
    <source>
        <dbReference type="ARBA" id="ARBA00008314"/>
    </source>
</evidence>
<keyword evidence="7" id="KW-0175">Coiled coil</keyword>
<feature type="region of interest" description="Disordered" evidence="12">
    <location>
        <begin position="1886"/>
        <end position="2130"/>
    </location>
</feature>
<feature type="compositionally biased region" description="Basic and acidic residues" evidence="12">
    <location>
        <begin position="1752"/>
        <end position="1764"/>
    </location>
</feature>
<comment type="similarity">
    <text evidence="2 11">Belongs to the TRAFAC class myosin-kinesin ATPase superfamily. Myosin family.</text>
</comment>
<feature type="compositionally biased region" description="Basic and acidic residues" evidence="12">
    <location>
        <begin position="1977"/>
        <end position="1989"/>
    </location>
</feature>
<dbReference type="GO" id="GO:0030182">
    <property type="term" value="P:neuron differentiation"/>
    <property type="evidence" value="ECO:0007669"/>
    <property type="project" value="UniProtKB-ARBA"/>
</dbReference>
<dbReference type="PRINTS" id="PR00193">
    <property type="entry name" value="MYOSINHEAVY"/>
</dbReference>
<dbReference type="InterPro" id="IPR000299">
    <property type="entry name" value="FERM_domain"/>
</dbReference>
<dbReference type="eggNOG" id="KOG4229">
    <property type="taxonomic scope" value="Eukaryota"/>
</dbReference>
<dbReference type="SMART" id="SM00139">
    <property type="entry name" value="MyTH4"/>
    <property type="match status" value="2"/>
</dbReference>
<dbReference type="Gene3D" id="6.20.240.20">
    <property type="match status" value="1"/>
</dbReference>
<dbReference type="SUPFAM" id="SSF52540">
    <property type="entry name" value="P-loop containing nucleoside triphosphate hydrolases"/>
    <property type="match status" value="1"/>
</dbReference>
<feature type="region of interest" description="Disordered" evidence="12">
    <location>
        <begin position="2210"/>
        <end position="2237"/>
    </location>
</feature>
<dbReference type="GO" id="GO:0009887">
    <property type="term" value="P:animal organ morphogenesis"/>
    <property type="evidence" value="ECO:0007669"/>
    <property type="project" value="UniProtKB-ARBA"/>
</dbReference>
<feature type="region of interest" description="Actin-binding" evidence="11">
    <location>
        <begin position="629"/>
        <end position="651"/>
    </location>
</feature>
<dbReference type="Gene3D" id="2.30.29.30">
    <property type="entry name" value="Pleckstrin-homology domain (PH domain)/Phosphotyrosine-binding domain (PTB)"/>
    <property type="match status" value="2"/>
</dbReference>
<sequence>MYAEWQKGELVWFDPGVGHVLPGEVLEYHRAANVLSVQAVIAGKPQIFTLTNLSGVKPRQDLGQNGVEDMIQLTDLNEASLLWNLKIRYDKELIYTYTGSILVAVNPYKMFDIYGLDQVKLYEGRILGTLPPHLFAVGSSAYSQVTAANNSSANQVVVISGESGSGKTESTKLVMQYLAAVNRAPNNLVTEQILEATPLLESFGNAKTPRNDNSSRFGKYLEVHFRDGAIIGGRITQYLLEKSRIVTQASEERNYHVFYELLAGLDQQLRDKYGLLTPDKYFYLNQGGNCEIDGKSDVQDFKALLSAMQVLGFSSEEQDTIFRILSSVLHLGNVYFHRKQMRHGQEGVEVGSDAEIRWAAHLLQVNSDGIIRALTTKTTEARNERVFTALNIDQALDARDAFAKALYSSLFSWLVARVNHIVYKGTKQTAAISILDIFGFENFTENSFEQLCINYANENLQFYFNKHIFKLEQQEYAKEKIDWTTINYTDNLPVIHLIAKKPVGILHLLDDESNFPKATDLSFLEKCHYNHALSELYSRPRMNSAEFAIRHYAGQVWYNVEGFLDKNRDTLRPDVVELLISSKISMVSKMFQHVRNTHEANKTMNKPNGRFVTMKPRTPTVSARFHDSLQQLLESMSQCNPWFVRCIKPNTEKAPMKFDMPCVLEQLRYTGMLETIRIRKTGYPVRLLFGHFVDRYRYLVSTHLPRGAPNKELCRIILDKAALKEAQSQYQLGLTRVFLRESLERALEYNRALILERAAITVQRYTRGFLARRRFLNISRSTVLIQAVYRGYRERKQFRAMKKGVLMAQKLYRGRKQREAFKILKEEMTKRAEIERASKERAKAKQQREEQERTSRAVAGVNHLEIPAELAFIYSKLDDWQPTHTERNLLKVVGQVIPINYTYNLPSDIDQYQFSKFTNIYFKSHIFGMKREPIKTPFLAKARDQDYTDSLMIFKMILRFMNESNLNGKREQALGDYIVNKGIVNEKLRDEILCQLANQTWKNENDANKERGWLLLSNCLSAFQPSATLFKYLLKYVSDHAYDGYKAYCQRKLLQGERTVHHMMINNQQTVHLVPRNYPPCVLEWRANRNRVNMALNVGFYDGETTTCAIDSWTTCEELANLAVRNHGVENTGWTITLWNQLDGPDAIVTETNGFDYVLDLISEMELAPAFPAAKHMFLEQRKNSLPPIKKREHAQVIRELEQEMEIPILKTFQPLERKSVPKVVDKPVELEIQVPRRPIVPPPQPPVTKLPMRKQSHDVILETTTEMGLSRKSALNDRYFEKEKQRSRSLDNLLQSEVVPSPVKLANLGLSSSKLNERYHSLERIGETPAVSNVEYMTRTEITPERKYSRVTRTTEPNIEEEDLTIDFEYPDIQSVSQTGRSEDDKSYIRSQTRFIKSQYPGKRALPGSQSSRAYIEKSEYGVKSSAMSDTSEAPSLASHVRRVRVPSQASDVDQFLDELFMPVLDGNLDELSDARSLAASIKGSYDIRLSDDQTVSENLQRIGNRIERIATVDDFVEGMMMRSKDMNIDAGELSKKIKGGGNMDIPNQNAAFNFTPIAQSMMSPPMMMPMFNATQQVPSAQNTSMSMGASFMPIPIYSMQGLSLPQYPNSPPGQSNDMMAYQQNLQRAFLQSAMAQNIQIQQQLLAQNQALQQLLVQSPQNSGQQPSTVLPAGPSSMNLVPSAPPISAHMGPNDSIGRYSKVSFREPDDGELWSTEKRGSSVLTSTPNNQRQETMTVKAQIHRSQSPPRKNAETNRKTSTDYVRKLSVDRKIVDRKASSAQADMKRTNLNKNNIQSNFTNVLSELKNRKSSVDSNPSSLSNNKGVPPPPPMPPPLESHDPSESRPFLDPYGRAKTVRIGKWRWPPPSDSNENQGQDSFIEFKMRQQQQQRKLTPQYQEYDQGEGETTTEGGVEWEEFEIENIVSNEDRSAIAQTTAAKHENGYKEEGEKKKKKSKSALEVGAQRPSPGSIGKLKLSSEMRQRLEKVTANHSVRSTKTAEKPALPREDGKVKRLEDNRKLLLEQQLGGRWDDYASTVDDTQSVTSKGTTDMMTQAQVVRTQIERMERPVPPPPPITPPQPPSPRGGSIYSNSQSGVPQPRSPPAPIEPKTRDSFRTSPDSETYDHFSKNQMFSQSRDIFASQQHLRENHDYRNDFDKIRAQDAKSKDFYSKDSTDLASSTRDRNSDFDSRRDLNSELFDSKYAFDGSTGKRDPFGMTRDVSPKSRDSFGMPSPRDFGVIPNTRESFTVARQSFNKLDRDVDRRSSVASTHRTDKMERIEIEEWPEFLKPVLPPADKPEIEKVQEVMNTKLYPQTSNAHFTYNRVTWTLRVKKEVFAPNETLNSPLALHLVFCQVVYDVLATSSIRITKEDRQNMLKMLDNYGVTLDNLQSTQHKITIKKNVVDMAKQWPLYFARIFPVSIGPQHPETQHVAVSHHGLRLIKRTLNGDLIILETLPLEDIVSVNSSRPGVCMLQIASGVRLPLHTNRAPQLTEMIGKYIRLIDQKPHLQRINHHENHVSQITKTIQSQANHTNHSQPHNHSNHVISEHENHVPISRVPNHVSAVNQANHQKNLQNQRLSPSQEWRQPDDNVRFQEDSIYESGPVVSNDGKHSLLQYAMLNFRQSTEKFEMLKTADGSISGSLKVIESLKSKKKNKKSKGQQDGAEWTWKEQVDLVKYSTIPIEQSLLRLDADLSVLAVECFLCLMRYMGDQPLPPETSEVKCVYTILMHCHKYEQLRDEVYCQLMKQTTNNKSPNPESCQRGWRIFSIIAAYFTCSEGLRPYLTKYLETAAYDKRRAYHGTAMVCLQNLRKTVKYGGRKNVPSVEEIMAISAGRNAKRQIYRLPGGTERVINTKCTTVVQDVIEEMCNVISVRNSHEMDEFSLYCIVDGDAFTMPLARDEYVLDVTTELQKNHQVFYLIFCRSVWYYPLRLDAALYIEVVFNQIAPDYLEGLLLVLPGEHLPQEIIYDMAQIAALLHRAADMTHEPATKEIKYLLPKTALSLREPRPQQWSNMVQQAWNNVQHSSAATCKAQVLEILSKWPLFGSSFFAVKRVPEGKEKGADHILALNRHGVHFIDLITHETLYHYPYSEVISTRKVKSEEGTLYLDMKCGNLMQQRITRLQTEQAHEISRLIRQYITMEQRTSNAQGGAGIGLGMR</sequence>
<evidence type="ECO:0000256" key="3">
    <source>
        <dbReference type="ARBA" id="ARBA00022490"/>
    </source>
</evidence>
<feature type="region of interest" description="Disordered" evidence="12">
    <location>
        <begin position="1660"/>
        <end position="1764"/>
    </location>
</feature>
<dbReference type="Pfam" id="PF00612">
    <property type="entry name" value="IQ"/>
    <property type="match status" value="2"/>
</dbReference>
<evidence type="ECO:0008006" key="18">
    <source>
        <dbReference type="Google" id="ProtNLM"/>
    </source>
</evidence>
<evidence type="ECO:0000256" key="4">
    <source>
        <dbReference type="ARBA" id="ARBA00022737"/>
    </source>
</evidence>
<dbReference type="PROSITE" id="PS51016">
    <property type="entry name" value="MYTH4"/>
    <property type="match status" value="2"/>
</dbReference>
<feature type="compositionally biased region" description="Polar residues" evidence="12">
    <location>
        <begin position="1660"/>
        <end position="1670"/>
    </location>
</feature>
<evidence type="ECO:0000256" key="7">
    <source>
        <dbReference type="ARBA" id="ARBA00023054"/>
    </source>
</evidence>
<dbReference type="OrthoDB" id="8182952at2759"/>
<dbReference type="GO" id="GO:0003779">
    <property type="term" value="F:actin binding"/>
    <property type="evidence" value="ECO:0007669"/>
    <property type="project" value="UniProtKB-KW"/>
</dbReference>
<dbReference type="Gene3D" id="1.20.5.190">
    <property type="match status" value="1"/>
</dbReference>
<evidence type="ECO:0000259" key="14">
    <source>
        <dbReference type="PROSITE" id="PS51016"/>
    </source>
</evidence>
<dbReference type="InterPro" id="IPR036057">
    <property type="entry name" value="MYSc_Myo15"/>
</dbReference>
<dbReference type="Gene3D" id="1.20.120.720">
    <property type="entry name" value="Myosin VI head, motor domain, U50 subdomain"/>
    <property type="match status" value="1"/>
</dbReference>
<feature type="region of interest" description="Disordered" evidence="12">
    <location>
        <begin position="2167"/>
        <end position="2191"/>
    </location>
</feature>
<keyword evidence="10 11" id="KW-0009">Actin-binding</keyword>
<dbReference type="FunCoup" id="A0A158NLQ2">
    <property type="interactions" value="3"/>
</dbReference>
<evidence type="ECO:0000256" key="10">
    <source>
        <dbReference type="ARBA" id="ARBA00023203"/>
    </source>
</evidence>
<protein>
    <recommendedName>
        <fullName evidence="18">Unconventional myosin-XV</fullName>
    </recommendedName>
</protein>
<feature type="binding site" evidence="11">
    <location>
        <begin position="161"/>
        <end position="168"/>
    </location>
    <ligand>
        <name>ATP</name>
        <dbReference type="ChEBI" id="CHEBI:30616"/>
    </ligand>
</feature>
<dbReference type="FunFam" id="3.40.850.10:FF:000008">
    <property type="entry name" value="Putative unconventional myosin-IXa"/>
    <property type="match status" value="1"/>
</dbReference>
<dbReference type="CDD" id="cd14473">
    <property type="entry name" value="FERM_B-lobe"/>
    <property type="match status" value="1"/>
</dbReference>
<feature type="compositionally biased region" description="Pro residues" evidence="12">
    <location>
        <begin position="1827"/>
        <end position="1837"/>
    </location>
</feature>
<evidence type="ECO:0000256" key="11">
    <source>
        <dbReference type="PROSITE-ProRule" id="PRU00782"/>
    </source>
</evidence>
<keyword evidence="3" id="KW-0963">Cytoplasm</keyword>
<dbReference type="InterPro" id="IPR027417">
    <property type="entry name" value="P-loop_NTPase"/>
</dbReference>
<dbReference type="Gene3D" id="1.20.58.530">
    <property type="match status" value="1"/>
</dbReference>
<dbReference type="InterPro" id="IPR059004">
    <property type="entry name" value="MYO15"/>
</dbReference>
<dbReference type="GO" id="GO:0016459">
    <property type="term" value="C:myosin complex"/>
    <property type="evidence" value="ECO:0007669"/>
    <property type="project" value="UniProtKB-KW"/>
</dbReference>
<dbReference type="EMBL" id="ADTU01019634">
    <property type="status" value="NOT_ANNOTATED_CDS"/>
    <property type="molecule type" value="Genomic_DNA"/>
</dbReference>
<dbReference type="InterPro" id="IPR000048">
    <property type="entry name" value="IQ_motif_EF-hand-BS"/>
</dbReference>
<dbReference type="KEGG" id="acep:105621601"/>
<dbReference type="SMART" id="SM00242">
    <property type="entry name" value="MYSc"/>
    <property type="match status" value="1"/>
</dbReference>
<feature type="compositionally biased region" description="Basic and acidic residues" evidence="12">
    <location>
        <begin position="835"/>
        <end position="855"/>
    </location>
</feature>
<evidence type="ECO:0000313" key="16">
    <source>
        <dbReference type="EnsemblMetazoa" id="XP_012058460.1"/>
    </source>
</evidence>
<evidence type="ECO:0000256" key="5">
    <source>
        <dbReference type="ARBA" id="ARBA00022741"/>
    </source>
</evidence>
<feature type="compositionally biased region" description="Polar residues" evidence="12">
    <location>
        <begin position="1723"/>
        <end position="1750"/>
    </location>
</feature>
<dbReference type="GO" id="GO:0003774">
    <property type="term" value="F:cytoskeletal motor activity"/>
    <property type="evidence" value="ECO:0007669"/>
    <property type="project" value="UniProtKB-UniRule"/>
</dbReference>
<dbReference type="PANTHER" id="PTHR22692:SF26">
    <property type="entry name" value="SH3 DOMAIN-CONTAINING PROTEIN"/>
    <property type="match status" value="1"/>
</dbReference>
<dbReference type="InterPro" id="IPR036961">
    <property type="entry name" value="Kinesin_motor_dom_sf"/>
</dbReference>
<evidence type="ECO:0000256" key="8">
    <source>
        <dbReference type="ARBA" id="ARBA00023123"/>
    </source>
</evidence>
<gene>
    <name evidence="16" type="primary">105621601</name>
</gene>
<dbReference type="STRING" id="12957.A0A158NLQ2"/>
<feature type="compositionally biased region" description="Basic and acidic residues" evidence="12">
    <location>
        <begin position="1998"/>
        <end position="2022"/>
    </location>
</feature>
<dbReference type="InterPro" id="IPR011993">
    <property type="entry name" value="PH-like_dom_sf"/>
</dbReference>
<feature type="region of interest" description="Disordered" evidence="12">
    <location>
        <begin position="1776"/>
        <end position="1851"/>
    </location>
</feature>
<feature type="compositionally biased region" description="Low complexity" evidence="12">
    <location>
        <begin position="1814"/>
        <end position="1824"/>
    </location>
</feature>
<comment type="subcellular location">
    <subcellularLocation>
        <location evidence="1">Cytoplasm</location>
    </subcellularLocation>
</comment>
<dbReference type="EnsemblMetazoa" id="XM_012203070.1">
    <property type="protein sequence ID" value="XP_012058460.1"/>
    <property type="gene ID" value="LOC105621601"/>
</dbReference>
<dbReference type="Pfam" id="PF00373">
    <property type="entry name" value="FERM_M"/>
    <property type="match status" value="1"/>
</dbReference>
<dbReference type="SUPFAM" id="SSF50729">
    <property type="entry name" value="PH domain-like"/>
    <property type="match status" value="1"/>
</dbReference>
<dbReference type="PROSITE" id="PS50057">
    <property type="entry name" value="FERM_3"/>
    <property type="match status" value="1"/>
</dbReference>
<keyword evidence="8 11" id="KW-0518">Myosin</keyword>
<dbReference type="GO" id="GO:0005737">
    <property type="term" value="C:cytoplasm"/>
    <property type="evidence" value="ECO:0007669"/>
    <property type="project" value="UniProtKB-SubCell"/>
</dbReference>
<feature type="compositionally biased region" description="Basic and acidic residues" evidence="12">
    <location>
        <begin position="1939"/>
        <end position="1951"/>
    </location>
</feature>
<dbReference type="GO" id="GO:0071944">
    <property type="term" value="C:cell periphery"/>
    <property type="evidence" value="ECO:0007669"/>
    <property type="project" value="UniProtKB-ARBA"/>
</dbReference>
<dbReference type="Gene3D" id="1.10.10.820">
    <property type="match status" value="1"/>
</dbReference>
<dbReference type="InterPro" id="IPR041795">
    <property type="entry name" value="MyoXV_FERM_C"/>
</dbReference>
<dbReference type="InterPro" id="IPR019749">
    <property type="entry name" value="Band_41_domain"/>
</dbReference>
<dbReference type="SMART" id="SM00295">
    <property type="entry name" value="B41"/>
    <property type="match status" value="1"/>
</dbReference>
<dbReference type="GO" id="GO:0005524">
    <property type="term" value="F:ATP binding"/>
    <property type="evidence" value="ECO:0007669"/>
    <property type="project" value="UniProtKB-UniRule"/>
</dbReference>
<dbReference type="Pfam" id="PF00784">
    <property type="entry name" value="MyTH4"/>
    <property type="match status" value="2"/>
</dbReference>
<evidence type="ECO:0000259" key="13">
    <source>
        <dbReference type="PROSITE" id="PS50057"/>
    </source>
</evidence>
<dbReference type="InterPro" id="IPR051567">
    <property type="entry name" value="Unconventional_Myosin_ATPase"/>
</dbReference>
<dbReference type="CDD" id="cd01387">
    <property type="entry name" value="MYSc_Myo15"/>
    <property type="match status" value="1"/>
</dbReference>
<feature type="domain" description="MyTH4" evidence="14">
    <location>
        <begin position="2677"/>
        <end position="2831"/>
    </location>
</feature>
<dbReference type="PROSITE" id="PS51456">
    <property type="entry name" value="MYOSIN_MOTOR"/>
    <property type="match status" value="1"/>
</dbReference>
<evidence type="ECO:0000256" key="1">
    <source>
        <dbReference type="ARBA" id="ARBA00004496"/>
    </source>
</evidence>
<reference evidence="17" key="1">
    <citation type="journal article" date="2011" name="PLoS Genet.">
        <title>The genome sequence of the leaf-cutter ant Atta cephalotes reveals insights into its obligate symbiotic lifestyle.</title>
        <authorList>
            <person name="Suen G."/>
            <person name="Teiling C."/>
            <person name="Li L."/>
            <person name="Holt C."/>
            <person name="Abouheif E."/>
            <person name="Bornberg-Bauer E."/>
            <person name="Bouffard P."/>
            <person name="Caldera E.J."/>
            <person name="Cash E."/>
            <person name="Cavanaugh A."/>
            <person name="Denas O."/>
            <person name="Elhaik E."/>
            <person name="Fave M.J."/>
            <person name="Gadau J."/>
            <person name="Gibson J.D."/>
            <person name="Graur D."/>
            <person name="Grubbs K.J."/>
            <person name="Hagen D.E."/>
            <person name="Harkins T.T."/>
            <person name="Helmkampf M."/>
            <person name="Hu H."/>
            <person name="Johnson B.R."/>
            <person name="Kim J."/>
            <person name="Marsh S.E."/>
            <person name="Moeller J.A."/>
            <person name="Munoz-Torres M.C."/>
            <person name="Murphy M.C."/>
            <person name="Naughton M.C."/>
            <person name="Nigam S."/>
            <person name="Overson R."/>
            <person name="Rajakumar R."/>
            <person name="Reese J.T."/>
            <person name="Scott J.J."/>
            <person name="Smith C.R."/>
            <person name="Tao S."/>
            <person name="Tsutsui N.D."/>
            <person name="Viljakainen L."/>
            <person name="Wissler L."/>
            <person name="Yandell M.D."/>
            <person name="Zimmer F."/>
            <person name="Taylor J."/>
            <person name="Slater S.C."/>
            <person name="Clifton S.W."/>
            <person name="Warren W.C."/>
            <person name="Elsik C.G."/>
            <person name="Smith C.D."/>
            <person name="Weinstock G.M."/>
            <person name="Gerardo N.M."/>
            <person name="Currie C.R."/>
        </authorList>
    </citation>
    <scope>NUCLEOTIDE SEQUENCE [LARGE SCALE GENOMIC DNA]</scope>
</reference>
<dbReference type="InterPro" id="IPR002404">
    <property type="entry name" value="IRS_PTB"/>
</dbReference>
<reference evidence="16" key="2">
    <citation type="submission" date="2016-04" db="UniProtKB">
        <authorList>
            <consortium name="EnsemblMetazoa"/>
        </authorList>
    </citation>
    <scope>IDENTIFICATION</scope>
</reference>
<dbReference type="FunFam" id="1.10.10.820:FF:000001">
    <property type="entry name" value="Myosin heavy chain"/>
    <property type="match status" value="1"/>
</dbReference>
<dbReference type="EMBL" id="ADTU01019635">
    <property type="status" value="NOT_ANNOTATED_CDS"/>
    <property type="molecule type" value="Genomic_DNA"/>
</dbReference>
<dbReference type="InterPro" id="IPR000857">
    <property type="entry name" value="MyTH4_dom"/>
</dbReference>
<dbReference type="Pfam" id="PF26570">
    <property type="entry name" value="MYO15"/>
    <property type="match status" value="1"/>
</dbReference>
<dbReference type="Pfam" id="PF00063">
    <property type="entry name" value="Myosin_head"/>
    <property type="match status" value="1"/>
</dbReference>
<dbReference type="EMBL" id="ADTU01019633">
    <property type="status" value="NOT_ANNOTATED_CDS"/>
    <property type="molecule type" value="Genomic_DNA"/>
</dbReference>
<dbReference type="SMART" id="SM00015">
    <property type="entry name" value="IQ"/>
    <property type="match status" value="3"/>
</dbReference>
<dbReference type="InterPro" id="IPR019748">
    <property type="entry name" value="FERM_central"/>
</dbReference>
<evidence type="ECO:0000256" key="12">
    <source>
        <dbReference type="SAM" id="MobiDB-lite"/>
    </source>
</evidence>
<dbReference type="FunFam" id="1.20.58.530:FF:000005">
    <property type="entry name" value="unconventional myosin-IXa isoform X1"/>
    <property type="match status" value="1"/>
</dbReference>
<dbReference type="Pfam" id="PF02174">
    <property type="entry name" value="IRS"/>
    <property type="match status" value="1"/>
</dbReference>
<dbReference type="CDD" id="cd23767">
    <property type="entry name" value="IQCD"/>
    <property type="match status" value="1"/>
</dbReference>
<dbReference type="PANTHER" id="PTHR22692">
    <property type="entry name" value="MYOSIN VII, XV"/>
    <property type="match status" value="1"/>
</dbReference>
<keyword evidence="6 11" id="KW-0067">ATP-binding</keyword>
<keyword evidence="9 11" id="KW-0505">Motor protein</keyword>
<evidence type="ECO:0000313" key="17">
    <source>
        <dbReference type="Proteomes" id="UP000005205"/>
    </source>
</evidence>
<feature type="compositionally biased region" description="Pro residues" evidence="12">
    <location>
        <begin position="2069"/>
        <end position="2084"/>
    </location>
</feature>
<keyword evidence="17" id="KW-1185">Reference proteome</keyword>
<evidence type="ECO:0000259" key="15">
    <source>
        <dbReference type="PROSITE" id="PS51456"/>
    </source>
</evidence>
<keyword evidence="4" id="KW-0677">Repeat</keyword>
<proteinExistence type="inferred from homology"/>
<feature type="compositionally biased region" description="Polar residues" evidence="12">
    <location>
        <begin position="2038"/>
        <end position="2060"/>
    </location>
</feature>
<dbReference type="Proteomes" id="UP000005205">
    <property type="component" value="Unassembled WGS sequence"/>
</dbReference>
<dbReference type="Gene3D" id="3.40.850.10">
    <property type="entry name" value="Kinesin motor domain"/>
    <property type="match status" value="1"/>
</dbReference>
<feature type="compositionally biased region" description="Polar residues" evidence="12">
    <location>
        <begin position="1789"/>
        <end position="1804"/>
    </location>
</feature>
<dbReference type="InterPro" id="IPR001609">
    <property type="entry name" value="Myosin_head_motor_dom-like"/>
</dbReference>
<feature type="region of interest" description="Disordered" evidence="12">
    <location>
        <begin position="835"/>
        <end position="856"/>
    </location>
</feature>
<evidence type="ECO:0000256" key="6">
    <source>
        <dbReference type="ARBA" id="ARBA00022840"/>
    </source>
</evidence>
<feature type="domain" description="MyTH4" evidence="14">
    <location>
        <begin position="929"/>
        <end position="1089"/>
    </location>
</feature>
<organism evidence="16 17">
    <name type="scientific">Atta cephalotes</name>
    <name type="common">Leafcutter ant</name>
    <dbReference type="NCBI Taxonomy" id="12957"/>
    <lineage>
        <taxon>Eukaryota</taxon>
        <taxon>Metazoa</taxon>
        <taxon>Ecdysozoa</taxon>
        <taxon>Arthropoda</taxon>
        <taxon>Hexapoda</taxon>
        <taxon>Insecta</taxon>
        <taxon>Pterygota</taxon>
        <taxon>Neoptera</taxon>
        <taxon>Endopterygota</taxon>
        <taxon>Hymenoptera</taxon>
        <taxon>Apocrita</taxon>
        <taxon>Aculeata</taxon>
        <taxon>Formicoidea</taxon>
        <taxon>Formicidae</taxon>
        <taxon>Myrmicinae</taxon>
        <taxon>Atta</taxon>
    </lineage>
</organism>
<dbReference type="Gene3D" id="1.25.40.530">
    <property type="entry name" value="MyTH4 domain"/>
    <property type="match status" value="3"/>
</dbReference>
<dbReference type="InterPro" id="IPR038185">
    <property type="entry name" value="MyTH4_dom_sf"/>
</dbReference>
<dbReference type="InParanoid" id="A0A158NLQ2"/>
<dbReference type="GO" id="GO:0009888">
    <property type="term" value="P:tissue development"/>
    <property type="evidence" value="ECO:0007669"/>
    <property type="project" value="UniProtKB-ARBA"/>
</dbReference>